<comment type="caution">
    <text evidence="5">The sequence shown here is derived from an EMBL/GenBank/DDBJ whole genome shotgun (WGS) entry which is preliminary data.</text>
</comment>
<feature type="domain" description="HTH gntR-type" evidence="4">
    <location>
        <begin position="8"/>
        <end position="76"/>
    </location>
</feature>
<gene>
    <name evidence="5" type="primary">lutR_2</name>
    <name evidence="5" type="ORF">CLPUN_28450</name>
</gene>
<dbReference type="InterPro" id="IPR011711">
    <property type="entry name" value="GntR_C"/>
</dbReference>
<dbReference type="GO" id="GO:0003700">
    <property type="term" value="F:DNA-binding transcription factor activity"/>
    <property type="evidence" value="ECO:0007669"/>
    <property type="project" value="InterPro"/>
</dbReference>
<organism evidence="5 6">
    <name type="scientific">Clostridium puniceum</name>
    <dbReference type="NCBI Taxonomy" id="29367"/>
    <lineage>
        <taxon>Bacteria</taxon>
        <taxon>Bacillati</taxon>
        <taxon>Bacillota</taxon>
        <taxon>Clostridia</taxon>
        <taxon>Eubacteriales</taxon>
        <taxon>Clostridiaceae</taxon>
        <taxon>Clostridium</taxon>
    </lineage>
</organism>
<evidence type="ECO:0000313" key="5">
    <source>
        <dbReference type="EMBL" id="OOM76121.1"/>
    </source>
</evidence>
<sequence length="232" mass="26494">MLAPNKTTKVYDQVIEQIKSKIKSGEIKKGDRLPSEREMAESIGVSRTSVREAIRALEVVGLVESKQGAGNYIKTNFDNSLFEPLSVMFMLQESSVKEMYDLRETLELQCAKLSAENIEDNELALLTAIVDRMYIAGSEEESLELDIKFHYLIAKASRNVLLINVLDVISQLMDEFIQKSRMQILHEGNTKESLLEIHENLLRALKCRDESKVCNAMKEHFNLIRKSYGYDN</sequence>
<dbReference type="Gene3D" id="1.20.120.530">
    <property type="entry name" value="GntR ligand-binding domain-like"/>
    <property type="match status" value="1"/>
</dbReference>
<dbReference type="InterPro" id="IPR000524">
    <property type="entry name" value="Tscrpt_reg_HTH_GntR"/>
</dbReference>
<protein>
    <submittedName>
        <fullName evidence="5">HTH-type transcriptional regulator LutR</fullName>
    </submittedName>
</protein>
<dbReference type="SUPFAM" id="SSF48008">
    <property type="entry name" value="GntR ligand-binding domain-like"/>
    <property type="match status" value="1"/>
</dbReference>
<accession>A0A1S8TEN6</accession>
<name>A0A1S8TEN6_9CLOT</name>
<evidence type="ECO:0000259" key="4">
    <source>
        <dbReference type="PROSITE" id="PS50949"/>
    </source>
</evidence>
<proteinExistence type="predicted"/>
<dbReference type="SMART" id="SM00345">
    <property type="entry name" value="HTH_GNTR"/>
    <property type="match status" value="1"/>
</dbReference>
<evidence type="ECO:0000256" key="1">
    <source>
        <dbReference type="ARBA" id="ARBA00023015"/>
    </source>
</evidence>
<dbReference type="Pfam" id="PF00392">
    <property type="entry name" value="GntR"/>
    <property type="match status" value="1"/>
</dbReference>
<dbReference type="PROSITE" id="PS50949">
    <property type="entry name" value="HTH_GNTR"/>
    <property type="match status" value="1"/>
</dbReference>
<keyword evidence="3" id="KW-0804">Transcription</keyword>
<dbReference type="RefSeq" id="WP_077847938.1">
    <property type="nucleotide sequence ID" value="NZ_LZZM01000177.1"/>
</dbReference>
<dbReference type="SUPFAM" id="SSF46785">
    <property type="entry name" value="Winged helix' DNA-binding domain"/>
    <property type="match status" value="1"/>
</dbReference>
<dbReference type="SMART" id="SM00895">
    <property type="entry name" value="FCD"/>
    <property type="match status" value="1"/>
</dbReference>
<dbReference type="PANTHER" id="PTHR43537">
    <property type="entry name" value="TRANSCRIPTIONAL REGULATOR, GNTR FAMILY"/>
    <property type="match status" value="1"/>
</dbReference>
<dbReference type="InterPro" id="IPR036390">
    <property type="entry name" value="WH_DNA-bd_sf"/>
</dbReference>
<evidence type="ECO:0000256" key="2">
    <source>
        <dbReference type="ARBA" id="ARBA00023125"/>
    </source>
</evidence>
<dbReference type="Gene3D" id="1.10.10.10">
    <property type="entry name" value="Winged helix-like DNA-binding domain superfamily/Winged helix DNA-binding domain"/>
    <property type="match status" value="1"/>
</dbReference>
<dbReference type="CDD" id="cd07377">
    <property type="entry name" value="WHTH_GntR"/>
    <property type="match status" value="1"/>
</dbReference>
<dbReference type="EMBL" id="LZZM01000177">
    <property type="protein sequence ID" value="OOM76121.1"/>
    <property type="molecule type" value="Genomic_DNA"/>
</dbReference>
<evidence type="ECO:0000256" key="3">
    <source>
        <dbReference type="ARBA" id="ARBA00023163"/>
    </source>
</evidence>
<keyword evidence="2" id="KW-0238">DNA-binding</keyword>
<dbReference type="InterPro" id="IPR036388">
    <property type="entry name" value="WH-like_DNA-bd_sf"/>
</dbReference>
<dbReference type="PANTHER" id="PTHR43537:SF43">
    <property type="entry name" value="GNTR-FAMILY TRANSCRIPTIONAL REGULATOR"/>
    <property type="match status" value="1"/>
</dbReference>
<dbReference type="STRING" id="29367.CLPUN_28450"/>
<dbReference type="OrthoDB" id="9799482at2"/>
<dbReference type="AlphaFoldDB" id="A0A1S8TEN6"/>
<keyword evidence="6" id="KW-1185">Reference proteome</keyword>
<dbReference type="Proteomes" id="UP000190890">
    <property type="component" value="Unassembled WGS sequence"/>
</dbReference>
<evidence type="ECO:0000313" key="6">
    <source>
        <dbReference type="Proteomes" id="UP000190890"/>
    </source>
</evidence>
<reference evidence="5 6" key="1">
    <citation type="submission" date="2016-05" db="EMBL/GenBank/DDBJ databases">
        <title>Microbial solvent formation.</title>
        <authorList>
            <person name="Poehlein A."/>
            <person name="Montoya Solano J.D."/>
            <person name="Flitsch S."/>
            <person name="Krabben P."/>
            <person name="Duerre P."/>
            <person name="Daniel R."/>
        </authorList>
    </citation>
    <scope>NUCLEOTIDE SEQUENCE [LARGE SCALE GENOMIC DNA]</scope>
    <source>
        <strain evidence="5 6">DSM 2619</strain>
    </source>
</reference>
<dbReference type="PRINTS" id="PR00035">
    <property type="entry name" value="HTHGNTR"/>
</dbReference>
<dbReference type="InterPro" id="IPR008920">
    <property type="entry name" value="TF_FadR/GntR_C"/>
</dbReference>
<dbReference type="Pfam" id="PF07729">
    <property type="entry name" value="FCD"/>
    <property type="match status" value="1"/>
</dbReference>
<keyword evidence="1" id="KW-0805">Transcription regulation</keyword>
<dbReference type="GO" id="GO:0003677">
    <property type="term" value="F:DNA binding"/>
    <property type="evidence" value="ECO:0007669"/>
    <property type="project" value="UniProtKB-KW"/>
</dbReference>